<dbReference type="EMBL" id="CP135996">
    <property type="protein sequence ID" value="WOC33594.1"/>
    <property type="molecule type" value="Genomic_DNA"/>
</dbReference>
<dbReference type="InterPro" id="IPR044524">
    <property type="entry name" value="Isoase_HisA-like"/>
</dbReference>
<evidence type="ECO:0000256" key="8">
    <source>
        <dbReference type="ARBA" id="ARBA00022605"/>
    </source>
</evidence>
<dbReference type="CDD" id="cd04732">
    <property type="entry name" value="HisA"/>
    <property type="match status" value="1"/>
</dbReference>
<dbReference type="InterPro" id="IPR013785">
    <property type="entry name" value="Aldolase_TIM"/>
</dbReference>
<evidence type="ECO:0000256" key="4">
    <source>
        <dbReference type="ARBA" id="ARBA00009667"/>
    </source>
</evidence>
<dbReference type="GO" id="GO:0005737">
    <property type="term" value="C:cytoplasm"/>
    <property type="evidence" value="ECO:0007669"/>
    <property type="project" value="UniProtKB-SubCell"/>
</dbReference>
<sequence>MLIFPAIDIKDGECVRLRRGDYATAQKVAEDALQTARSFEAEGAAWLHMVDLNGAKDAHPVNASLVFQVVRKTGLKVEIGGGIRQMDTVAYYLQNGVSRVILGSAALRNPAFAKEAVRKWKEQIAIGIDAREGKVAAEGWQKTSTVDYLDFAKQMEQIGAQTLIFTDISRDGMLSGPNLEMLDRMNQSVSCRVVASGGIRHSADITALKALNLYGAICGKSLYEGTLNLSDAISAAGGQDET</sequence>
<keyword evidence="10 12" id="KW-0413">Isomerase</keyword>
<keyword evidence="9 12" id="KW-0368">Histidine biosynthesis</keyword>
<dbReference type="NCBIfam" id="TIGR00007">
    <property type="entry name" value="1-(5-phosphoribosyl)-5-[(5-phosphoribosylamino)methylideneamino]imidazole-4-carboxamide isomerase"/>
    <property type="match status" value="1"/>
</dbReference>
<dbReference type="AlphaFoldDB" id="A0AA97DBV4"/>
<accession>A0AA97DBV4</accession>
<keyword evidence="16" id="KW-1185">Reference proteome</keyword>
<dbReference type="HAMAP" id="MF_01014">
    <property type="entry name" value="HisA"/>
    <property type="match status" value="1"/>
</dbReference>
<dbReference type="InterPro" id="IPR023016">
    <property type="entry name" value="HisA/PriA"/>
</dbReference>
<dbReference type="KEGG" id="carl:PXC00_06920"/>
<dbReference type="FunFam" id="3.20.20.70:FF:000009">
    <property type="entry name" value="1-(5-phosphoribosyl)-5-[(5-phosphoribosylamino)methylideneamino] imidazole-4-carboxamide isomerase"/>
    <property type="match status" value="1"/>
</dbReference>
<evidence type="ECO:0000256" key="12">
    <source>
        <dbReference type="HAMAP-Rule" id="MF_01014"/>
    </source>
</evidence>
<evidence type="ECO:0000256" key="6">
    <source>
        <dbReference type="ARBA" id="ARBA00018464"/>
    </source>
</evidence>
<dbReference type="InterPro" id="IPR011060">
    <property type="entry name" value="RibuloseP-bd_barrel"/>
</dbReference>
<gene>
    <name evidence="12 15" type="primary">hisA</name>
    <name evidence="15" type="ORF">PXC00_06920</name>
</gene>
<dbReference type="SUPFAM" id="SSF51366">
    <property type="entry name" value="Ribulose-phoshate binding barrel"/>
    <property type="match status" value="1"/>
</dbReference>
<feature type="active site" description="Proton acceptor" evidence="12">
    <location>
        <position position="8"/>
    </location>
</feature>
<evidence type="ECO:0000256" key="13">
    <source>
        <dbReference type="RuleBase" id="RU003657"/>
    </source>
</evidence>
<evidence type="ECO:0000256" key="5">
    <source>
        <dbReference type="ARBA" id="ARBA00012550"/>
    </source>
</evidence>
<evidence type="ECO:0000256" key="14">
    <source>
        <dbReference type="RuleBase" id="RU003658"/>
    </source>
</evidence>
<dbReference type="InterPro" id="IPR006063">
    <property type="entry name" value="HisA_bact_arch"/>
</dbReference>
<dbReference type="RefSeq" id="WP_275846315.1">
    <property type="nucleotide sequence ID" value="NZ_CP135996.1"/>
</dbReference>
<comment type="similarity">
    <text evidence="4 12 13">Belongs to the HisA/HisF family.</text>
</comment>
<feature type="active site" description="Proton donor" evidence="12">
    <location>
        <position position="129"/>
    </location>
</feature>
<evidence type="ECO:0000256" key="10">
    <source>
        <dbReference type="ARBA" id="ARBA00023235"/>
    </source>
</evidence>
<evidence type="ECO:0000313" key="15">
    <source>
        <dbReference type="EMBL" id="WOC33594.1"/>
    </source>
</evidence>
<reference evidence="15" key="1">
    <citation type="submission" date="2023-09" db="EMBL/GenBank/DDBJ databases">
        <authorList>
            <person name="Zeng C."/>
        </authorList>
    </citation>
    <scope>NUCLEOTIDE SEQUENCE</scope>
    <source>
        <strain evidence="15">ZCY20-5</strain>
    </source>
</reference>
<dbReference type="PANTHER" id="PTHR43090">
    <property type="entry name" value="1-(5-PHOSPHORIBOSYL)-5-[(5-PHOSPHORIBOSYLAMINO)METHYLIDENEAMINO] IMIDAZOLE-4-CARBOXAMIDE ISOMERASE"/>
    <property type="match status" value="1"/>
</dbReference>
<dbReference type="GO" id="GO:0000162">
    <property type="term" value="P:L-tryptophan biosynthetic process"/>
    <property type="evidence" value="ECO:0007669"/>
    <property type="project" value="TreeGrafter"/>
</dbReference>
<dbReference type="PANTHER" id="PTHR43090:SF2">
    <property type="entry name" value="1-(5-PHOSPHORIBOSYL)-5-[(5-PHOSPHORIBOSYLAMINO)METHYLIDENEAMINO] IMIDAZOLE-4-CARBOXAMIDE ISOMERASE"/>
    <property type="match status" value="1"/>
</dbReference>
<comment type="subcellular location">
    <subcellularLocation>
        <location evidence="2 12 14">Cytoplasm</location>
    </subcellularLocation>
</comment>
<dbReference type="EC" id="5.3.1.16" evidence="5 12"/>
<dbReference type="GO" id="GO:0000105">
    <property type="term" value="P:L-histidine biosynthetic process"/>
    <property type="evidence" value="ECO:0007669"/>
    <property type="project" value="UniProtKB-UniRule"/>
</dbReference>
<keyword evidence="7 12" id="KW-0963">Cytoplasm</keyword>
<dbReference type="Pfam" id="PF00977">
    <property type="entry name" value="His_biosynth"/>
    <property type="match status" value="1"/>
</dbReference>
<evidence type="ECO:0000313" key="16">
    <source>
        <dbReference type="Proteomes" id="UP001300604"/>
    </source>
</evidence>
<evidence type="ECO:0000256" key="9">
    <source>
        <dbReference type="ARBA" id="ARBA00023102"/>
    </source>
</evidence>
<evidence type="ECO:0000256" key="7">
    <source>
        <dbReference type="ARBA" id="ARBA00022490"/>
    </source>
</evidence>
<dbReference type="GO" id="GO:0003949">
    <property type="term" value="F:1-(5-phosphoribosyl)-5-[(5-phosphoribosylamino)methylideneamino]imidazole-4-carboxamide isomerase activity"/>
    <property type="evidence" value="ECO:0007669"/>
    <property type="project" value="UniProtKB-UniRule"/>
</dbReference>
<comment type="pathway">
    <text evidence="3 12 14">Amino-acid biosynthesis; L-histidine biosynthesis; L-histidine from 5-phospho-alpha-D-ribose 1-diphosphate: step 4/9.</text>
</comment>
<proteinExistence type="inferred from homology"/>
<evidence type="ECO:0000256" key="3">
    <source>
        <dbReference type="ARBA" id="ARBA00005133"/>
    </source>
</evidence>
<evidence type="ECO:0000256" key="11">
    <source>
        <dbReference type="ARBA" id="ARBA00030547"/>
    </source>
</evidence>
<dbReference type="Proteomes" id="UP001300604">
    <property type="component" value="Chromosome"/>
</dbReference>
<evidence type="ECO:0000256" key="2">
    <source>
        <dbReference type="ARBA" id="ARBA00004496"/>
    </source>
</evidence>
<reference evidence="15" key="2">
    <citation type="submission" date="2024-06" db="EMBL/GenBank/DDBJ databases">
        <title>Caproicibacterium argilliputei sp. nov, a novel caproic acid producing anaerobic bacterium isolated from pit mud.</title>
        <authorList>
            <person name="Xia S."/>
        </authorList>
    </citation>
    <scope>NUCLEOTIDE SEQUENCE</scope>
    <source>
        <strain evidence="15">ZCY20-5</strain>
    </source>
</reference>
<organism evidence="15 16">
    <name type="scientific">Caproicibacterium argilliputei</name>
    <dbReference type="NCBI Taxonomy" id="3030016"/>
    <lineage>
        <taxon>Bacteria</taxon>
        <taxon>Bacillati</taxon>
        <taxon>Bacillota</taxon>
        <taxon>Clostridia</taxon>
        <taxon>Eubacteriales</taxon>
        <taxon>Oscillospiraceae</taxon>
        <taxon>Caproicibacterium</taxon>
    </lineage>
</organism>
<comment type="catalytic activity">
    <reaction evidence="1 12 14">
        <text>1-(5-phospho-beta-D-ribosyl)-5-[(5-phospho-beta-D-ribosylamino)methylideneamino]imidazole-4-carboxamide = 5-[(5-phospho-1-deoxy-D-ribulos-1-ylimino)methylamino]-1-(5-phospho-beta-D-ribosyl)imidazole-4-carboxamide</text>
        <dbReference type="Rhea" id="RHEA:15469"/>
        <dbReference type="ChEBI" id="CHEBI:58435"/>
        <dbReference type="ChEBI" id="CHEBI:58525"/>
        <dbReference type="EC" id="5.3.1.16"/>
    </reaction>
</comment>
<evidence type="ECO:0000256" key="1">
    <source>
        <dbReference type="ARBA" id="ARBA00000901"/>
    </source>
</evidence>
<dbReference type="InterPro" id="IPR006062">
    <property type="entry name" value="His_biosynth"/>
</dbReference>
<keyword evidence="8 12" id="KW-0028">Amino-acid biosynthesis</keyword>
<name>A0AA97DBV4_9FIRM</name>
<dbReference type="Gene3D" id="3.20.20.70">
    <property type="entry name" value="Aldolase class I"/>
    <property type="match status" value="1"/>
</dbReference>
<protein>
    <recommendedName>
        <fullName evidence="6 12">1-(5-phosphoribosyl)-5-[(5-phosphoribosylamino)methylideneamino] imidazole-4-carboxamide isomerase</fullName>
        <ecNumber evidence="5 12">5.3.1.16</ecNumber>
    </recommendedName>
    <alternativeName>
        <fullName evidence="11 12">Phosphoribosylformimino-5-aminoimidazole carboxamide ribotide isomerase</fullName>
    </alternativeName>
</protein>